<dbReference type="SUPFAM" id="SSF46785">
    <property type="entry name" value="Winged helix' DNA-binding domain"/>
    <property type="match status" value="1"/>
</dbReference>
<dbReference type="EMBL" id="CZAB01000065">
    <property type="protein sequence ID" value="CUP95078.1"/>
    <property type="molecule type" value="Genomic_DNA"/>
</dbReference>
<evidence type="ECO:0000313" key="7">
    <source>
        <dbReference type="Proteomes" id="UP000251853"/>
    </source>
</evidence>
<dbReference type="Proteomes" id="UP000095512">
    <property type="component" value="Unassembled WGS sequence"/>
</dbReference>
<dbReference type="InterPro" id="IPR036388">
    <property type="entry name" value="WH-like_DNA-bd_sf"/>
</dbReference>
<reference evidence="4 6" key="1">
    <citation type="submission" date="2015-09" db="EMBL/GenBank/DDBJ databases">
        <authorList>
            <consortium name="Pathogen Informatics"/>
        </authorList>
    </citation>
    <scope>NUCLEOTIDE SEQUENCE [LARGE SCALE GENOMIC DNA]</scope>
    <source>
        <strain evidence="4 6">2789STDY5834865</strain>
    </source>
</reference>
<reference evidence="5 7" key="2">
    <citation type="submission" date="2018-06" db="EMBL/GenBank/DDBJ databases">
        <authorList>
            <consortium name="Pathogen Informatics"/>
            <person name="Doyle S."/>
        </authorList>
    </citation>
    <scope>NUCLEOTIDE SEQUENCE [LARGE SCALE GENOMIC DNA]</scope>
    <source>
        <strain evidence="5 7">NCTC11224</strain>
    </source>
</reference>
<evidence type="ECO:0000313" key="4">
    <source>
        <dbReference type="EMBL" id="CUP95078.1"/>
    </source>
</evidence>
<keyword evidence="7" id="KW-1185">Reference proteome</keyword>
<feature type="domain" description="HTH deoR-type" evidence="3">
    <location>
        <begin position="61"/>
        <end position="94"/>
    </location>
</feature>
<dbReference type="InterPro" id="IPR001034">
    <property type="entry name" value="DeoR_HTH"/>
</dbReference>
<accession>A0A174SH92</accession>
<dbReference type="GO" id="GO:0003700">
    <property type="term" value="F:DNA-binding transcription factor activity"/>
    <property type="evidence" value="ECO:0007669"/>
    <property type="project" value="InterPro"/>
</dbReference>
<sequence>MNYEFMMIDTPLPPCMPLPRATLRLPVSNTAKVMYARLLDEILTDGVEDSNGILFIRFPIVELAAALSRSPMTVKRSLNELEQAGMIMRVRQGVGEANHIYILLPKEDAAHER</sequence>
<gene>
    <name evidence="4" type="ORF">ERS852480_04490</name>
    <name evidence="5" type="ORF">NCTC11224_02674</name>
</gene>
<evidence type="ECO:0000256" key="1">
    <source>
        <dbReference type="ARBA" id="ARBA00023015"/>
    </source>
</evidence>
<keyword evidence="2" id="KW-0804">Transcription</keyword>
<name>A0A174SH92_9FIRM</name>
<proteinExistence type="predicted"/>
<dbReference type="RefSeq" id="WP_057572794.1">
    <property type="nucleotide sequence ID" value="NZ_CZAB01000065.1"/>
</dbReference>
<evidence type="ECO:0000259" key="3">
    <source>
        <dbReference type="Pfam" id="PF08220"/>
    </source>
</evidence>
<protein>
    <submittedName>
        <fullName evidence="4">Transcriptional regulators of sugar metabolism</fullName>
    </submittedName>
</protein>
<dbReference type="AlphaFoldDB" id="A0A174SH92"/>
<evidence type="ECO:0000256" key="2">
    <source>
        <dbReference type="ARBA" id="ARBA00023163"/>
    </source>
</evidence>
<dbReference type="InterPro" id="IPR036390">
    <property type="entry name" value="WH_DNA-bd_sf"/>
</dbReference>
<dbReference type="EMBL" id="UAVW01000009">
    <property type="protein sequence ID" value="SQB11317.1"/>
    <property type="molecule type" value="Genomic_DNA"/>
</dbReference>
<evidence type="ECO:0000313" key="5">
    <source>
        <dbReference type="EMBL" id="SQB11317.1"/>
    </source>
</evidence>
<organism evidence="4 6">
    <name type="scientific">Enterocloster clostridioformis</name>
    <dbReference type="NCBI Taxonomy" id="1531"/>
    <lineage>
        <taxon>Bacteria</taxon>
        <taxon>Bacillati</taxon>
        <taxon>Bacillota</taxon>
        <taxon>Clostridia</taxon>
        <taxon>Lachnospirales</taxon>
        <taxon>Lachnospiraceae</taxon>
        <taxon>Enterocloster</taxon>
    </lineage>
</organism>
<dbReference type="Proteomes" id="UP000251853">
    <property type="component" value="Unassembled WGS sequence"/>
</dbReference>
<keyword evidence="1" id="KW-0805">Transcription regulation</keyword>
<dbReference type="Pfam" id="PF08220">
    <property type="entry name" value="HTH_DeoR"/>
    <property type="match status" value="1"/>
</dbReference>
<dbReference type="Gene3D" id="1.10.10.10">
    <property type="entry name" value="Winged helix-like DNA-binding domain superfamily/Winged helix DNA-binding domain"/>
    <property type="match status" value="1"/>
</dbReference>
<evidence type="ECO:0000313" key="6">
    <source>
        <dbReference type="Proteomes" id="UP000095512"/>
    </source>
</evidence>